<dbReference type="InterPro" id="IPR029055">
    <property type="entry name" value="Ntn_hydrolases_N"/>
</dbReference>
<evidence type="ECO:0000256" key="1">
    <source>
        <dbReference type="PIRSR" id="PIRSR600101-1"/>
    </source>
</evidence>
<reference evidence="3" key="1">
    <citation type="submission" date="2021-01" db="EMBL/GenBank/DDBJ databases">
        <authorList>
            <person name="Corre E."/>
            <person name="Pelletier E."/>
            <person name="Niang G."/>
            <person name="Scheremetjew M."/>
            <person name="Finn R."/>
            <person name="Kale V."/>
            <person name="Holt S."/>
            <person name="Cochrane G."/>
            <person name="Meng A."/>
            <person name="Brown T."/>
            <person name="Cohen L."/>
        </authorList>
    </citation>
    <scope>NUCLEOTIDE SEQUENCE</scope>
    <source>
        <strain evidence="3">CCMP125</strain>
    </source>
</reference>
<dbReference type="PANTHER" id="PTHR11686">
    <property type="entry name" value="GAMMA GLUTAMYL TRANSPEPTIDASE"/>
    <property type="match status" value="1"/>
</dbReference>
<dbReference type="InterPro" id="IPR043138">
    <property type="entry name" value="GGT_lsub"/>
</dbReference>
<proteinExistence type="predicted"/>
<dbReference type="GO" id="GO:0036374">
    <property type="term" value="F:glutathione hydrolase activity"/>
    <property type="evidence" value="ECO:0007669"/>
    <property type="project" value="InterPro"/>
</dbReference>
<sequence length="584" mass="63886">MIHAPNTRKEMNQRATLPPFWDARTEEEKKKNELLNRTVTEVIDCREVAPRLADRDMFLQNYSSNGSKDYNPQASTFGGLAVGIPGELKGLELAHARHGKLEWNQVLQPVVELADRGVPVNANLANEILSTCRRISKLNGEQLPQWLAPIRKILTRSDDWKNPLQEGDVLRNPALAETLRTVMERGVSGTMKEVAPKLAGEIQKAGGIMEADELTEYRPTLRSPVIAHDVYGFSVAGVPPPSSGGAAIIGILRFLAMMPTPFSTYVDTQSKHFFVEACKHIFAIRMSLSDPNFNSDVVNDALNDLVASEYIAQLFAATPTTSTLPLSKYGGVKWAQLDDDDGNQAAKDAQEGDRHRKRRTARRFGYLDDHGTSHFSVADKFGNAVAMTSSVNTVFASLVMSESTGILLNNQMDDFATPGTPNGYGLVPAESNYIRPGKKPLSSMSPTFVFRHAIDPIDNKPTLGPLVLALGASGGPKIITAVAQVLLNYVILGMPLYESLVHARIHNQLLYHDSTVTTIEESISVYGQERISVSMRTRNALLRRNHSLLEIDYAGTVQAVSVDGETGAFDAVCDVRKGGSPDGY</sequence>
<feature type="binding site" evidence="2">
    <location>
        <position position="414"/>
    </location>
    <ligand>
        <name>L-glutamate</name>
        <dbReference type="ChEBI" id="CHEBI:29985"/>
    </ligand>
</feature>
<protein>
    <recommendedName>
        <fullName evidence="4">Gamma-glutamyltransferase</fullName>
    </recommendedName>
</protein>
<dbReference type="Gene3D" id="3.60.20.40">
    <property type="match status" value="1"/>
</dbReference>
<feature type="binding site" evidence="2">
    <location>
        <position position="475"/>
    </location>
    <ligand>
        <name>L-glutamate</name>
        <dbReference type="ChEBI" id="CHEBI:29985"/>
    </ligand>
</feature>
<dbReference type="SUPFAM" id="SSF56235">
    <property type="entry name" value="N-terminal nucleophile aminohydrolases (Ntn hydrolases)"/>
    <property type="match status" value="1"/>
</dbReference>
<dbReference type="InterPro" id="IPR000101">
    <property type="entry name" value="GGT_peptidase"/>
</dbReference>
<dbReference type="EMBL" id="HBHT01022670">
    <property type="protein sequence ID" value="CAD9972922.1"/>
    <property type="molecule type" value="Transcribed_RNA"/>
</dbReference>
<feature type="binding site" evidence="2">
    <location>
        <begin position="390"/>
        <end position="392"/>
    </location>
    <ligand>
        <name>L-glutamate</name>
        <dbReference type="ChEBI" id="CHEBI:29985"/>
    </ligand>
</feature>
<organism evidence="3">
    <name type="scientific">Entomoneis paludosa</name>
    <dbReference type="NCBI Taxonomy" id="265537"/>
    <lineage>
        <taxon>Eukaryota</taxon>
        <taxon>Sar</taxon>
        <taxon>Stramenopiles</taxon>
        <taxon>Ochrophyta</taxon>
        <taxon>Bacillariophyta</taxon>
        <taxon>Bacillariophyceae</taxon>
        <taxon>Bacillariophycidae</taxon>
        <taxon>Entomoneidaceae</taxon>
        <taxon>Entomoneis</taxon>
    </lineage>
</organism>
<dbReference type="PANTHER" id="PTHR11686:SF9">
    <property type="entry name" value="RE13973P"/>
    <property type="match status" value="1"/>
</dbReference>
<dbReference type="GO" id="GO:0005886">
    <property type="term" value="C:plasma membrane"/>
    <property type="evidence" value="ECO:0007669"/>
    <property type="project" value="TreeGrafter"/>
</dbReference>
<dbReference type="InterPro" id="IPR043137">
    <property type="entry name" value="GGT_ssub_C"/>
</dbReference>
<evidence type="ECO:0008006" key="4">
    <source>
        <dbReference type="Google" id="ProtNLM"/>
    </source>
</evidence>
<feature type="active site" description="Nucleophile" evidence="1">
    <location>
        <position position="372"/>
    </location>
</feature>
<dbReference type="Gene3D" id="1.10.246.130">
    <property type="match status" value="1"/>
</dbReference>
<dbReference type="Pfam" id="PF01019">
    <property type="entry name" value="G_glu_transpept"/>
    <property type="match status" value="1"/>
</dbReference>
<evidence type="ECO:0000256" key="2">
    <source>
        <dbReference type="PIRSR" id="PIRSR600101-2"/>
    </source>
</evidence>
<dbReference type="PRINTS" id="PR01210">
    <property type="entry name" value="GGTRANSPTASE"/>
</dbReference>
<dbReference type="AlphaFoldDB" id="A0A7S3DRD9"/>
<feature type="binding site" evidence="2">
    <location>
        <begin position="442"/>
        <end position="443"/>
    </location>
    <ligand>
        <name>L-glutamate</name>
        <dbReference type="ChEBI" id="CHEBI:29985"/>
    </ligand>
</feature>
<name>A0A7S3DRD9_9STRA</name>
<dbReference type="GO" id="GO:0006751">
    <property type="term" value="P:glutathione catabolic process"/>
    <property type="evidence" value="ECO:0007669"/>
    <property type="project" value="InterPro"/>
</dbReference>
<feature type="binding site" evidence="2">
    <location>
        <position position="46"/>
    </location>
    <ligand>
        <name>L-glutamate</name>
        <dbReference type="ChEBI" id="CHEBI:29985"/>
    </ligand>
</feature>
<accession>A0A7S3DRD9</accession>
<gene>
    <name evidence="3" type="ORF">APAL1065_LOCUS15200</name>
</gene>
<evidence type="ECO:0000313" key="3">
    <source>
        <dbReference type="EMBL" id="CAD9972922.1"/>
    </source>
</evidence>